<dbReference type="GO" id="GO:0016020">
    <property type="term" value="C:membrane"/>
    <property type="evidence" value="ECO:0007669"/>
    <property type="project" value="UniProtKB-SubCell"/>
</dbReference>
<evidence type="ECO:0000256" key="1">
    <source>
        <dbReference type="ARBA" id="ARBA00004141"/>
    </source>
</evidence>
<feature type="domain" description="Wax synthase" evidence="9">
    <location>
        <begin position="321"/>
        <end position="405"/>
    </location>
</feature>
<keyword evidence="4" id="KW-0808">Transferase</keyword>
<evidence type="ECO:0000256" key="3">
    <source>
        <dbReference type="ARBA" id="ARBA00007282"/>
    </source>
</evidence>
<evidence type="ECO:0000256" key="4">
    <source>
        <dbReference type="ARBA" id="ARBA00022679"/>
    </source>
</evidence>
<dbReference type="Proteomes" id="UP001301958">
    <property type="component" value="Unassembled WGS sequence"/>
</dbReference>
<accession>A0AAN7BW21</accession>
<comment type="pathway">
    <text evidence="2">Secondary metabolite biosynthesis.</text>
</comment>
<feature type="transmembrane region" description="Helical" evidence="8">
    <location>
        <begin position="372"/>
        <end position="392"/>
    </location>
</feature>
<feature type="transmembrane region" description="Helical" evidence="8">
    <location>
        <begin position="398"/>
        <end position="422"/>
    </location>
</feature>
<dbReference type="GO" id="GO:0008374">
    <property type="term" value="F:O-acyltransferase activity"/>
    <property type="evidence" value="ECO:0007669"/>
    <property type="project" value="InterPro"/>
</dbReference>
<evidence type="ECO:0000256" key="8">
    <source>
        <dbReference type="SAM" id="Phobius"/>
    </source>
</evidence>
<gene>
    <name evidence="10" type="ORF">QBC38DRAFT_383694</name>
</gene>
<keyword evidence="11" id="KW-1185">Reference proteome</keyword>
<dbReference type="InterPro" id="IPR032805">
    <property type="entry name" value="Wax_synthase_dom"/>
</dbReference>
<feature type="transmembrane region" description="Helical" evidence="8">
    <location>
        <begin position="34"/>
        <end position="53"/>
    </location>
</feature>
<keyword evidence="6 8" id="KW-1133">Transmembrane helix</keyword>
<evidence type="ECO:0000259" key="9">
    <source>
        <dbReference type="Pfam" id="PF13813"/>
    </source>
</evidence>
<evidence type="ECO:0000256" key="6">
    <source>
        <dbReference type="ARBA" id="ARBA00022989"/>
    </source>
</evidence>
<dbReference type="PANTHER" id="PTHR31595:SF57">
    <property type="entry name" value="OS04G0481900 PROTEIN"/>
    <property type="match status" value="1"/>
</dbReference>
<dbReference type="EMBL" id="MU865298">
    <property type="protein sequence ID" value="KAK4230486.1"/>
    <property type="molecule type" value="Genomic_DNA"/>
</dbReference>
<organism evidence="10 11">
    <name type="scientific">Podospora fimiseda</name>
    <dbReference type="NCBI Taxonomy" id="252190"/>
    <lineage>
        <taxon>Eukaryota</taxon>
        <taxon>Fungi</taxon>
        <taxon>Dikarya</taxon>
        <taxon>Ascomycota</taxon>
        <taxon>Pezizomycotina</taxon>
        <taxon>Sordariomycetes</taxon>
        <taxon>Sordariomycetidae</taxon>
        <taxon>Sordariales</taxon>
        <taxon>Podosporaceae</taxon>
        <taxon>Podospora</taxon>
    </lineage>
</organism>
<sequence>MSNSMSSTDNNNNFILQHSLSYRQAFYSSNRTPFLLPQGLIPSFFIPLLYLSIPHKKNPWLYYSRYPITFLITYLNYHMLKTVSSLNEAIGYAVGLMASWGTIWIWCWLIFYDAQKECKRVVRVLKKPRNRKKEKEENPLEEQKPIDESNHPEKYEYIWESYPFTSNWFHRLEWSTSLLLNFRGIGWNWSPQNIFPSFVYNPQETVVNLATIPLKTKPGYTRSLTYTSFLRSRLTIIILSYLYLDLWTIIFRQDPYFIYGPTTHTQPLSPFLAWLPHPLLSGIQSLAALTGIASALLLYTNTYQLLSISLLRGTSSELWQYPPVFGSFNNILRKGLRGFWGAYWHQTFRVGFTAPIKPLSIKKREIKMLAEMLVAFFLSGIIHACGGTTSAFRESTWFWGSVWFFNLQGVGILLQQGLISLGVGKGYGKRVKEVGNLLFVMAWLHSTCWGFINDMSKAGVWMFEPIPVSILRFVFGWRATEGDEGWWRWEGEYGVEWYWGERWWQSGIKI</sequence>
<feature type="transmembrane region" description="Helical" evidence="8">
    <location>
        <begin position="234"/>
        <end position="251"/>
    </location>
</feature>
<feature type="transmembrane region" description="Helical" evidence="8">
    <location>
        <begin position="89"/>
        <end position="111"/>
    </location>
</feature>
<dbReference type="InterPro" id="IPR044851">
    <property type="entry name" value="Wax_synthase"/>
</dbReference>
<evidence type="ECO:0000256" key="2">
    <source>
        <dbReference type="ARBA" id="ARBA00005179"/>
    </source>
</evidence>
<comment type="subcellular location">
    <subcellularLocation>
        <location evidence="1">Membrane</location>
        <topology evidence="1">Multi-pass membrane protein</topology>
    </subcellularLocation>
</comment>
<comment type="similarity">
    <text evidence="3">Belongs to the wax synthase family.</text>
</comment>
<name>A0AAN7BW21_9PEZI</name>
<protein>
    <recommendedName>
        <fullName evidence="9">Wax synthase domain-containing protein</fullName>
    </recommendedName>
</protein>
<evidence type="ECO:0000313" key="10">
    <source>
        <dbReference type="EMBL" id="KAK4230486.1"/>
    </source>
</evidence>
<evidence type="ECO:0000256" key="7">
    <source>
        <dbReference type="ARBA" id="ARBA00023136"/>
    </source>
</evidence>
<reference evidence="10" key="1">
    <citation type="journal article" date="2023" name="Mol. Phylogenet. Evol.">
        <title>Genome-scale phylogeny and comparative genomics of the fungal order Sordariales.</title>
        <authorList>
            <person name="Hensen N."/>
            <person name="Bonometti L."/>
            <person name="Westerberg I."/>
            <person name="Brannstrom I.O."/>
            <person name="Guillou S."/>
            <person name="Cros-Aarteil S."/>
            <person name="Calhoun S."/>
            <person name="Haridas S."/>
            <person name="Kuo A."/>
            <person name="Mondo S."/>
            <person name="Pangilinan J."/>
            <person name="Riley R."/>
            <person name="LaButti K."/>
            <person name="Andreopoulos B."/>
            <person name="Lipzen A."/>
            <person name="Chen C."/>
            <person name="Yan M."/>
            <person name="Daum C."/>
            <person name="Ng V."/>
            <person name="Clum A."/>
            <person name="Steindorff A."/>
            <person name="Ohm R.A."/>
            <person name="Martin F."/>
            <person name="Silar P."/>
            <person name="Natvig D.O."/>
            <person name="Lalanne C."/>
            <person name="Gautier V."/>
            <person name="Ament-Velasquez S.L."/>
            <person name="Kruys A."/>
            <person name="Hutchinson M.I."/>
            <person name="Powell A.J."/>
            <person name="Barry K."/>
            <person name="Miller A.N."/>
            <person name="Grigoriev I.V."/>
            <person name="Debuchy R."/>
            <person name="Gladieux P."/>
            <person name="Hiltunen Thoren M."/>
            <person name="Johannesson H."/>
        </authorList>
    </citation>
    <scope>NUCLEOTIDE SEQUENCE</scope>
    <source>
        <strain evidence="10">CBS 990.96</strain>
    </source>
</reference>
<dbReference type="Pfam" id="PF13813">
    <property type="entry name" value="MBOAT_2"/>
    <property type="match status" value="1"/>
</dbReference>
<keyword evidence="5 8" id="KW-0812">Transmembrane</keyword>
<comment type="caution">
    <text evidence="10">The sequence shown here is derived from an EMBL/GenBank/DDBJ whole genome shotgun (WGS) entry which is preliminary data.</text>
</comment>
<evidence type="ECO:0000256" key="5">
    <source>
        <dbReference type="ARBA" id="ARBA00022692"/>
    </source>
</evidence>
<dbReference type="GO" id="GO:0006629">
    <property type="term" value="P:lipid metabolic process"/>
    <property type="evidence" value="ECO:0007669"/>
    <property type="project" value="InterPro"/>
</dbReference>
<feature type="transmembrane region" description="Helical" evidence="8">
    <location>
        <begin position="60"/>
        <end position="77"/>
    </location>
</feature>
<reference evidence="10" key="2">
    <citation type="submission" date="2023-05" db="EMBL/GenBank/DDBJ databases">
        <authorList>
            <consortium name="Lawrence Berkeley National Laboratory"/>
            <person name="Steindorff A."/>
            <person name="Hensen N."/>
            <person name="Bonometti L."/>
            <person name="Westerberg I."/>
            <person name="Brannstrom I.O."/>
            <person name="Guillou S."/>
            <person name="Cros-Aarteil S."/>
            <person name="Calhoun S."/>
            <person name="Haridas S."/>
            <person name="Kuo A."/>
            <person name="Mondo S."/>
            <person name="Pangilinan J."/>
            <person name="Riley R."/>
            <person name="Labutti K."/>
            <person name="Andreopoulos B."/>
            <person name="Lipzen A."/>
            <person name="Chen C."/>
            <person name="Yanf M."/>
            <person name="Daum C."/>
            <person name="Ng V."/>
            <person name="Clum A."/>
            <person name="Ohm R."/>
            <person name="Martin F."/>
            <person name="Silar P."/>
            <person name="Natvig D."/>
            <person name="Lalanne C."/>
            <person name="Gautier V."/>
            <person name="Ament-Velasquez S.L."/>
            <person name="Kruys A."/>
            <person name="Hutchinson M.I."/>
            <person name="Powell A.J."/>
            <person name="Barry K."/>
            <person name="Miller A.N."/>
            <person name="Grigoriev I.V."/>
            <person name="Debuchy R."/>
            <person name="Gladieux P."/>
            <person name="Thoren M.H."/>
            <person name="Johannesson H."/>
        </authorList>
    </citation>
    <scope>NUCLEOTIDE SEQUENCE</scope>
    <source>
        <strain evidence="10">CBS 990.96</strain>
    </source>
</reference>
<dbReference type="AlphaFoldDB" id="A0AAN7BW21"/>
<feature type="transmembrane region" description="Helical" evidence="8">
    <location>
        <begin position="271"/>
        <end position="299"/>
    </location>
</feature>
<dbReference type="PANTHER" id="PTHR31595">
    <property type="entry name" value="LONG-CHAIN-ALCOHOL O-FATTY-ACYLTRANSFERASE 3-RELATED"/>
    <property type="match status" value="1"/>
</dbReference>
<keyword evidence="7 8" id="KW-0472">Membrane</keyword>
<evidence type="ECO:0000313" key="11">
    <source>
        <dbReference type="Proteomes" id="UP001301958"/>
    </source>
</evidence>
<proteinExistence type="inferred from homology"/>